<name>A0A371FAW4_MUCPR</name>
<sequence>MKIRNLNPEVALHSIIMTLKPRSFFDSLCKLPLKDMDDLRIRASNYIQMEEMAEFRDSDHIEQSSAPRNHKDHKTLAE</sequence>
<keyword evidence="3" id="KW-1185">Reference proteome</keyword>
<proteinExistence type="predicted"/>
<dbReference type="AlphaFoldDB" id="A0A371FAW4"/>
<dbReference type="EMBL" id="QJKJ01009884">
    <property type="protein sequence ID" value="RDX75273.1"/>
    <property type="molecule type" value="Genomic_DNA"/>
</dbReference>
<evidence type="ECO:0000313" key="2">
    <source>
        <dbReference type="EMBL" id="RDX75273.1"/>
    </source>
</evidence>
<comment type="caution">
    <text evidence="2">The sequence shown here is derived from an EMBL/GenBank/DDBJ whole genome shotgun (WGS) entry which is preliminary data.</text>
</comment>
<gene>
    <name evidence="2" type="ORF">CR513_44859</name>
</gene>
<dbReference type="OrthoDB" id="786383at2759"/>
<protein>
    <submittedName>
        <fullName evidence="2">Uncharacterized protein</fullName>
    </submittedName>
</protein>
<organism evidence="2 3">
    <name type="scientific">Mucuna pruriens</name>
    <name type="common">Velvet bean</name>
    <name type="synonym">Dolichos pruriens</name>
    <dbReference type="NCBI Taxonomy" id="157652"/>
    <lineage>
        <taxon>Eukaryota</taxon>
        <taxon>Viridiplantae</taxon>
        <taxon>Streptophyta</taxon>
        <taxon>Embryophyta</taxon>
        <taxon>Tracheophyta</taxon>
        <taxon>Spermatophyta</taxon>
        <taxon>Magnoliopsida</taxon>
        <taxon>eudicotyledons</taxon>
        <taxon>Gunneridae</taxon>
        <taxon>Pentapetalae</taxon>
        <taxon>rosids</taxon>
        <taxon>fabids</taxon>
        <taxon>Fabales</taxon>
        <taxon>Fabaceae</taxon>
        <taxon>Papilionoideae</taxon>
        <taxon>50 kb inversion clade</taxon>
        <taxon>NPAAA clade</taxon>
        <taxon>indigoferoid/millettioid clade</taxon>
        <taxon>Phaseoleae</taxon>
        <taxon>Mucuna</taxon>
    </lineage>
</organism>
<reference evidence="2" key="1">
    <citation type="submission" date="2018-05" db="EMBL/GenBank/DDBJ databases">
        <title>Draft genome of Mucuna pruriens seed.</title>
        <authorList>
            <person name="Nnadi N.E."/>
            <person name="Vos R."/>
            <person name="Hasami M.H."/>
            <person name="Devisetty U.K."/>
            <person name="Aguiy J.C."/>
        </authorList>
    </citation>
    <scope>NUCLEOTIDE SEQUENCE [LARGE SCALE GENOMIC DNA]</scope>
    <source>
        <strain evidence="2">JCA_2017</strain>
    </source>
</reference>
<accession>A0A371FAW4</accession>
<evidence type="ECO:0000313" key="3">
    <source>
        <dbReference type="Proteomes" id="UP000257109"/>
    </source>
</evidence>
<feature type="compositionally biased region" description="Basic residues" evidence="1">
    <location>
        <begin position="68"/>
        <end position="78"/>
    </location>
</feature>
<dbReference type="Proteomes" id="UP000257109">
    <property type="component" value="Unassembled WGS sequence"/>
</dbReference>
<feature type="non-terminal residue" evidence="2">
    <location>
        <position position="1"/>
    </location>
</feature>
<evidence type="ECO:0000256" key="1">
    <source>
        <dbReference type="SAM" id="MobiDB-lite"/>
    </source>
</evidence>
<feature type="region of interest" description="Disordered" evidence="1">
    <location>
        <begin position="56"/>
        <end position="78"/>
    </location>
</feature>